<evidence type="ECO:0000256" key="1">
    <source>
        <dbReference type="SAM" id="Coils"/>
    </source>
</evidence>
<protein>
    <submittedName>
        <fullName evidence="3">Uncharacterized protein</fullName>
    </submittedName>
</protein>
<organism evidence="3 4">
    <name type="scientific">Novymonas esmeraldas</name>
    <dbReference type="NCBI Taxonomy" id="1808958"/>
    <lineage>
        <taxon>Eukaryota</taxon>
        <taxon>Discoba</taxon>
        <taxon>Euglenozoa</taxon>
        <taxon>Kinetoplastea</taxon>
        <taxon>Metakinetoplastina</taxon>
        <taxon>Trypanosomatida</taxon>
        <taxon>Trypanosomatidae</taxon>
        <taxon>Novymonas</taxon>
    </lineage>
</organism>
<dbReference type="EMBL" id="JAECZO010000069">
    <property type="protein sequence ID" value="KAK7196143.1"/>
    <property type="molecule type" value="Genomic_DNA"/>
</dbReference>
<gene>
    <name evidence="3" type="ORF">NESM_000549200</name>
</gene>
<feature type="compositionally biased region" description="Low complexity" evidence="2">
    <location>
        <begin position="25"/>
        <end position="36"/>
    </location>
</feature>
<feature type="region of interest" description="Disordered" evidence="2">
    <location>
        <begin position="709"/>
        <end position="750"/>
    </location>
</feature>
<feature type="coiled-coil region" evidence="1">
    <location>
        <begin position="342"/>
        <end position="390"/>
    </location>
</feature>
<name>A0AAW0ETS8_9TRYP</name>
<feature type="compositionally biased region" description="Polar residues" evidence="2">
    <location>
        <begin position="623"/>
        <end position="645"/>
    </location>
</feature>
<keyword evidence="1" id="KW-0175">Coiled coil</keyword>
<accession>A0AAW0ETS8</accession>
<sequence>MFIHSRHGGSSSSSSSRAPARVSDAAALSHGSLGLAPTPPGRDHDPQHASHSSVDTPPRGAAALTHYTDVETLGGRHRPVTAFPSSVHAAAVRLSPPAAAGAPQLVDRGSRGHPPPMASLQSSTAGVPLFTFPSPAPSPSAPRRRGAEPPPSPPHPYAYTSDRQASLQAAVAAAAAPDVYRSLMRADSPASPSPPLEEQQREAEEQPPLHTNVSSVSALGRTLAAAASALTAAAQREREQEAQQRDLFWRAQRASATATPAALALLMELVLTEKRVLYDAFLGGREPLARAMEMCAVLHRRDAQRQQRVESEALLAQGREAQRRVSVYREHVAAAQSRHAAEEAHRHALSEAEHRVAELEDVVAGLTQRLEASEAQRAQQRRDYAEAALEKQAAATAATLEVRALQRAHRQATERWLAAEALHEAVQRHGPPVLAGPSAAGRVTRRDGRVDANEEDSIAALLRQAHVGVAEAAPQPRSHSPVLPRVLPIAAKAADAMRGHRSEPRASASSTSADEPTTALEVLLARTKSDTSAEEEEEETTATRALREPAALPRGATAAPLPSAVALGRLSSPPGTPLQAPSPAAPRGGPPARQPNSANTSEESDHDTAEKASAAAAPKRRGSSFSSMPSRLNSVASTRRGSSTEVPDALLESAAPPRPAHVSAAELHDGSGGSLFLCTAQDVAAAAVRHECARLLDAAFEPHAAQLASRAALHAHRRGPPPRQQQPSTLAHTQDRPRGDDHHVDDPTWEHLSVPRDTAMAEVLPVSAARWMRACEVAHTTARVLVRVLQHLQAASDSLAQRVRLLDDKSWNTTMARRFVAVEHAASLQRLVSLVEKLVNAGAAQAATR</sequence>
<feature type="compositionally biased region" description="Low complexity" evidence="2">
    <location>
        <begin position="542"/>
        <end position="554"/>
    </location>
</feature>
<dbReference type="Proteomes" id="UP001430356">
    <property type="component" value="Unassembled WGS sequence"/>
</dbReference>
<feature type="region of interest" description="Disordered" evidence="2">
    <location>
        <begin position="494"/>
        <end position="647"/>
    </location>
</feature>
<feature type="region of interest" description="Disordered" evidence="2">
    <location>
        <begin position="1"/>
        <end position="70"/>
    </location>
</feature>
<evidence type="ECO:0000313" key="4">
    <source>
        <dbReference type="Proteomes" id="UP001430356"/>
    </source>
</evidence>
<evidence type="ECO:0000313" key="3">
    <source>
        <dbReference type="EMBL" id="KAK7196143.1"/>
    </source>
</evidence>
<evidence type="ECO:0000256" key="2">
    <source>
        <dbReference type="SAM" id="MobiDB-lite"/>
    </source>
</evidence>
<reference evidence="3 4" key="1">
    <citation type="journal article" date="2021" name="MBio">
        <title>A New Model Trypanosomatid, Novymonas esmeraldas: Genomic Perception of Its 'Candidatus Pandoraea novymonadis' Endosymbiont.</title>
        <authorList>
            <person name="Zakharova A."/>
            <person name="Saura A."/>
            <person name="Butenko A."/>
            <person name="Podesvova L."/>
            <person name="Warmusova S."/>
            <person name="Kostygov A.Y."/>
            <person name="Nenarokova A."/>
            <person name="Lukes J."/>
            <person name="Opperdoes F.R."/>
            <person name="Yurchenko V."/>
        </authorList>
    </citation>
    <scope>NUCLEOTIDE SEQUENCE [LARGE SCALE GENOMIC DNA]</scope>
    <source>
        <strain evidence="3 4">E262AT.01</strain>
    </source>
</reference>
<proteinExistence type="predicted"/>
<dbReference type="AlphaFoldDB" id="A0AAW0ETS8"/>
<feature type="region of interest" description="Disordered" evidence="2">
    <location>
        <begin position="430"/>
        <end position="450"/>
    </location>
</feature>
<feature type="compositionally biased region" description="Basic and acidic residues" evidence="2">
    <location>
        <begin position="733"/>
        <end position="749"/>
    </location>
</feature>
<comment type="caution">
    <text evidence="3">The sequence shown here is derived from an EMBL/GenBank/DDBJ whole genome shotgun (WGS) entry which is preliminary data.</text>
</comment>
<feature type="region of interest" description="Disordered" evidence="2">
    <location>
        <begin position="100"/>
        <end position="170"/>
    </location>
</feature>
<keyword evidence="4" id="KW-1185">Reference proteome</keyword>
<feature type="compositionally biased region" description="Low complexity" evidence="2">
    <location>
        <begin position="8"/>
        <end position="17"/>
    </location>
</feature>
<feature type="compositionally biased region" description="Basic and acidic residues" evidence="2">
    <location>
        <begin position="495"/>
        <end position="504"/>
    </location>
</feature>
<feature type="region of interest" description="Disordered" evidence="2">
    <location>
        <begin position="184"/>
        <end position="213"/>
    </location>
</feature>